<proteinExistence type="predicted"/>
<dbReference type="PANTHER" id="PTHR43877:SF1">
    <property type="entry name" value="ACETYLTRANSFERASE"/>
    <property type="match status" value="1"/>
</dbReference>
<dbReference type="AlphaFoldDB" id="A0A167CXV3"/>
<comment type="caution">
    <text evidence="4">The sequence shown here is derived from an EMBL/GenBank/DDBJ whole genome shotgun (WGS) entry which is preliminary data.</text>
</comment>
<evidence type="ECO:0000313" key="4">
    <source>
        <dbReference type="EMBL" id="KZN48188.1"/>
    </source>
</evidence>
<dbReference type="GO" id="GO:0016747">
    <property type="term" value="F:acyltransferase activity, transferring groups other than amino-acyl groups"/>
    <property type="evidence" value="ECO:0007669"/>
    <property type="project" value="InterPro"/>
</dbReference>
<evidence type="ECO:0000256" key="1">
    <source>
        <dbReference type="ARBA" id="ARBA00022679"/>
    </source>
</evidence>
<dbReference type="SUPFAM" id="SSF55729">
    <property type="entry name" value="Acyl-CoA N-acyltransferases (Nat)"/>
    <property type="match status" value="1"/>
</dbReference>
<protein>
    <recommendedName>
        <fullName evidence="3">N-acetyltransferase domain-containing protein</fullName>
    </recommendedName>
</protein>
<name>A0A167CXV3_9GAMM</name>
<dbReference type="CDD" id="cd04301">
    <property type="entry name" value="NAT_SF"/>
    <property type="match status" value="1"/>
</dbReference>
<evidence type="ECO:0000313" key="5">
    <source>
        <dbReference type="Proteomes" id="UP000076503"/>
    </source>
</evidence>
<gene>
    <name evidence="4" type="ORF">N476_22300</name>
</gene>
<accession>A0A167CXV3</accession>
<dbReference type="PROSITE" id="PS51186">
    <property type="entry name" value="GNAT"/>
    <property type="match status" value="1"/>
</dbReference>
<dbReference type="EMBL" id="AUXZ01000093">
    <property type="protein sequence ID" value="KZN48188.1"/>
    <property type="molecule type" value="Genomic_DNA"/>
</dbReference>
<dbReference type="InterPro" id="IPR016181">
    <property type="entry name" value="Acyl_CoA_acyltransferase"/>
</dbReference>
<reference evidence="4 5" key="1">
    <citation type="submission" date="2013-07" db="EMBL/GenBank/DDBJ databases">
        <title>Comparative Genomic and Metabolomic Analysis of Twelve Strains of Pseudoalteromonas luteoviolacea.</title>
        <authorList>
            <person name="Vynne N.G."/>
            <person name="Mansson M."/>
            <person name="Gram L."/>
        </authorList>
    </citation>
    <scope>NUCLEOTIDE SEQUENCE [LARGE SCALE GENOMIC DNA]</scope>
    <source>
        <strain evidence="4 5">H33</strain>
    </source>
</reference>
<dbReference type="Gene3D" id="3.40.630.30">
    <property type="match status" value="1"/>
</dbReference>
<keyword evidence="2" id="KW-0012">Acyltransferase</keyword>
<feature type="domain" description="N-acetyltransferase" evidence="3">
    <location>
        <begin position="2"/>
        <end position="172"/>
    </location>
</feature>
<evidence type="ECO:0000256" key="2">
    <source>
        <dbReference type="ARBA" id="ARBA00023315"/>
    </source>
</evidence>
<sequence length="177" mass="20264">MLKIKQFETLGLNTHNQLCELLSTCIEDDASLGFYKPANPDLLQQYWHSVAKAIAAKERKLYILYQGDAVVATVQLSLCMKENGQHRAEVEKLLVHPDAQRSGYATILMRHVEQSALENRRTLLVLDTQSGDEAELFYQAIGYTKVGQIPFYVSDNQNQLHSTSYYYKFLGHHQQQQ</sequence>
<dbReference type="InterPro" id="IPR000182">
    <property type="entry name" value="GNAT_dom"/>
</dbReference>
<dbReference type="Proteomes" id="UP000076503">
    <property type="component" value="Unassembled WGS sequence"/>
</dbReference>
<dbReference type="PANTHER" id="PTHR43877">
    <property type="entry name" value="AMINOALKYLPHOSPHONATE N-ACETYLTRANSFERASE-RELATED-RELATED"/>
    <property type="match status" value="1"/>
</dbReference>
<evidence type="ECO:0000259" key="3">
    <source>
        <dbReference type="PROSITE" id="PS51186"/>
    </source>
</evidence>
<organism evidence="4 5">
    <name type="scientific">Pseudoalteromonas luteoviolacea H33</name>
    <dbReference type="NCBI Taxonomy" id="1365251"/>
    <lineage>
        <taxon>Bacteria</taxon>
        <taxon>Pseudomonadati</taxon>
        <taxon>Pseudomonadota</taxon>
        <taxon>Gammaproteobacteria</taxon>
        <taxon>Alteromonadales</taxon>
        <taxon>Pseudoalteromonadaceae</taxon>
        <taxon>Pseudoalteromonas</taxon>
    </lineage>
</organism>
<dbReference type="PATRIC" id="fig|1365251.3.peg.3929"/>
<dbReference type="Pfam" id="PF00583">
    <property type="entry name" value="Acetyltransf_1"/>
    <property type="match status" value="1"/>
</dbReference>
<keyword evidence="1" id="KW-0808">Transferase</keyword>
<dbReference type="InterPro" id="IPR050832">
    <property type="entry name" value="Bact_Acetyltransf"/>
</dbReference>
<dbReference type="RefSeq" id="WP_196760579.1">
    <property type="nucleotide sequence ID" value="NZ_AUXZ01000093.1"/>
</dbReference>